<reference evidence="4" key="1">
    <citation type="submission" date="2021-04" db="EMBL/GenBank/DDBJ databases">
        <title>Pseudaminobacter soli sp. nov., isolated from paddy soil contaminated by heavy metals.</title>
        <authorList>
            <person name="Zhang K."/>
        </authorList>
    </citation>
    <scope>NUCLEOTIDE SEQUENCE</scope>
    <source>
        <strain evidence="4">19-2017</strain>
    </source>
</reference>
<gene>
    <name evidence="4" type="primary">egtD</name>
    <name evidence="4" type="ORF">KEU06_17590</name>
</gene>
<dbReference type="PANTHER" id="PTHR43397:SF1">
    <property type="entry name" value="ERGOTHIONEINE BIOSYNTHESIS PROTEIN 1"/>
    <property type="match status" value="1"/>
</dbReference>
<dbReference type="InterPro" id="IPR017804">
    <property type="entry name" value="MeTrfase_EgtD-like"/>
</dbReference>
<keyword evidence="1 4" id="KW-0489">Methyltransferase</keyword>
<protein>
    <submittedName>
        <fullName evidence="4">L-histidine N(Alpha)-methyltransferase</fullName>
        <ecNumber evidence="4">2.1.1.44</ecNumber>
    </submittedName>
</protein>
<feature type="domain" description="Histidine-specific methyltransferase SAM-dependent" evidence="3">
    <location>
        <begin position="22"/>
        <end position="321"/>
    </location>
</feature>
<comment type="caution">
    <text evidence="4">The sequence shown here is derived from an EMBL/GenBank/DDBJ whole genome shotgun (WGS) entry which is preliminary data.</text>
</comment>
<accession>A0A942DZD8</accession>
<dbReference type="InterPro" id="IPR019257">
    <property type="entry name" value="MeTrfase_dom"/>
</dbReference>
<evidence type="ECO:0000256" key="1">
    <source>
        <dbReference type="ARBA" id="ARBA00022603"/>
    </source>
</evidence>
<proteinExistence type="predicted"/>
<dbReference type="InterPro" id="IPR035094">
    <property type="entry name" value="EgtD"/>
</dbReference>
<dbReference type="GO" id="GO:0052706">
    <property type="term" value="F:L-histidine N(alpha)-methyltransferase activity"/>
    <property type="evidence" value="ECO:0007669"/>
    <property type="project" value="UniProtKB-EC"/>
</dbReference>
<dbReference type="PANTHER" id="PTHR43397">
    <property type="entry name" value="ERGOTHIONEINE BIOSYNTHESIS PROTEIN 1"/>
    <property type="match status" value="1"/>
</dbReference>
<organism evidence="4 5">
    <name type="scientific">Pseudaminobacter soli</name>
    <name type="common">ex Zhang et al. 2022</name>
    <dbReference type="NCBI Taxonomy" id="2831468"/>
    <lineage>
        <taxon>Bacteria</taxon>
        <taxon>Pseudomonadati</taxon>
        <taxon>Pseudomonadota</taxon>
        <taxon>Alphaproteobacteria</taxon>
        <taxon>Hyphomicrobiales</taxon>
        <taxon>Phyllobacteriaceae</taxon>
        <taxon>Pseudaminobacter</taxon>
    </lineage>
</organism>
<dbReference type="NCBIfam" id="TIGR03438">
    <property type="entry name" value="egtD_ergothio"/>
    <property type="match status" value="1"/>
</dbReference>
<evidence type="ECO:0000256" key="2">
    <source>
        <dbReference type="ARBA" id="ARBA00022679"/>
    </source>
</evidence>
<dbReference type="SUPFAM" id="SSF53335">
    <property type="entry name" value="S-adenosyl-L-methionine-dependent methyltransferases"/>
    <property type="match status" value="1"/>
</dbReference>
<dbReference type="GO" id="GO:0032259">
    <property type="term" value="P:methylation"/>
    <property type="evidence" value="ECO:0007669"/>
    <property type="project" value="UniProtKB-KW"/>
</dbReference>
<dbReference type="InterPro" id="IPR051128">
    <property type="entry name" value="EgtD_Methyltrsf_superfamily"/>
</dbReference>
<dbReference type="EC" id="2.1.1.44" evidence="4"/>
<dbReference type="Proteomes" id="UP000680348">
    <property type="component" value="Unassembled WGS sequence"/>
</dbReference>
<dbReference type="PIRSF" id="PIRSF018005">
    <property type="entry name" value="UCP018005"/>
    <property type="match status" value="1"/>
</dbReference>
<sequence>MKAIPARSVRPAEMEGGATFDFAADVVAGLQATPKRIPSKYFYDTAGSLLFEEITQLPEYYPTRVERGILTENAEAIAKLLPAGRALIEFGNGSSAKTRIVLRAARELSAYVPVDIAAEFLEEQAKTLRLEFPSLNVLPVAADFTRAFDLPASLRTMPRVGFFPGSTIGNFDPPDAAAFLHHSGLSLGTGAVMVIGVDLVKNEAVLHAAYNDAAGVTARFNLNLLARINRELGGDFDLGSFEHRAFFDRGHSRIEMHLVSRAVQRVSVDGCSFDFAEGETIHTENSYKYTVEAFQALAREAGWRPIRVWTDSDGWFSIHVLANEADAANQPGPRRL</sequence>
<evidence type="ECO:0000259" key="3">
    <source>
        <dbReference type="Pfam" id="PF10017"/>
    </source>
</evidence>
<dbReference type="EMBL" id="JAGWCR010000009">
    <property type="protein sequence ID" value="MBS3650431.1"/>
    <property type="molecule type" value="Genomic_DNA"/>
</dbReference>
<dbReference type="InterPro" id="IPR029063">
    <property type="entry name" value="SAM-dependent_MTases_sf"/>
</dbReference>
<keyword evidence="5" id="KW-1185">Reference proteome</keyword>
<evidence type="ECO:0000313" key="5">
    <source>
        <dbReference type="Proteomes" id="UP000680348"/>
    </source>
</evidence>
<dbReference type="AlphaFoldDB" id="A0A942DZD8"/>
<name>A0A942DZD8_9HYPH</name>
<keyword evidence="2 4" id="KW-0808">Transferase</keyword>
<dbReference type="Gene3D" id="3.40.50.150">
    <property type="entry name" value="Vaccinia Virus protein VP39"/>
    <property type="match status" value="1"/>
</dbReference>
<dbReference type="Pfam" id="PF10017">
    <property type="entry name" value="Methyltransf_33"/>
    <property type="match status" value="1"/>
</dbReference>
<evidence type="ECO:0000313" key="4">
    <source>
        <dbReference type="EMBL" id="MBS3650431.1"/>
    </source>
</evidence>